<organism evidence="2 3">
    <name type="scientific">Prauserella halophila</name>
    <dbReference type="NCBI Taxonomy" id="185641"/>
    <lineage>
        <taxon>Bacteria</taxon>
        <taxon>Bacillati</taxon>
        <taxon>Actinomycetota</taxon>
        <taxon>Actinomycetes</taxon>
        <taxon>Pseudonocardiales</taxon>
        <taxon>Pseudonocardiaceae</taxon>
        <taxon>Prauserella</taxon>
    </lineage>
</organism>
<evidence type="ECO:0000256" key="1">
    <source>
        <dbReference type="SAM" id="MobiDB-lite"/>
    </source>
</evidence>
<comment type="caution">
    <text evidence="2">The sequence shown here is derived from an EMBL/GenBank/DDBJ whole genome shotgun (WGS) entry which is preliminary data.</text>
</comment>
<dbReference type="Proteomes" id="UP001500653">
    <property type="component" value="Unassembled WGS sequence"/>
</dbReference>
<evidence type="ECO:0000313" key="3">
    <source>
        <dbReference type="Proteomes" id="UP001500653"/>
    </source>
</evidence>
<name>A0ABP4GXI2_9PSEU</name>
<reference evidence="3" key="1">
    <citation type="journal article" date="2019" name="Int. J. Syst. Evol. Microbiol.">
        <title>The Global Catalogue of Microorganisms (GCM) 10K type strain sequencing project: providing services to taxonomists for standard genome sequencing and annotation.</title>
        <authorList>
            <consortium name="The Broad Institute Genomics Platform"/>
            <consortium name="The Broad Institute Genome Sequencing Center for Infectious Disease"/>
            <person name="Wu L."/>
            <person name="Ma J."/>
        </authorList>
    </citation>
    <scope>NUCLEOTIDE SEQUENCE [LARGE SCALE GENOMIC DNA]</scope>
    <source>
        <strain evidence="3">JCM 13023</strain>
    </source>
</reference>
<gene>
    <name evidence="2" type="ORF">GCM10009676_29990</name>
</gene>
<feature type="compositionally biased region" description="Basic and acidic residues" evidence="1">
    <location>
        <begin position="127"/>
        <end position="136"/>
    </location>
</feature>
<dbReference type="RefSeq" id="WP_253864543.1">
    <property type="nucleotide sequence ID" value="NZ_BAAALN010000007.1"/>
</dbReference>
<accession>A0ABP4GXI2</accession>
<dbReference type="EMBL" id="BAAALN010000007">
    <property type="protein sequence ID" value="GAA1242562.1"/>
    <property type="molecule type" value="Genomic_DNA"/>
</dbReference>
<evidence type="ECO:0000313" key="2">
    <source>
        <dbReference type="EMBL" id="GAA1242562.1"/>
    </source>
</evidence>
<feature type="region of interest" description="Disordered" evidence="1">
    <location>
        <begin position="101"/>
        <end position="136"/>
    </location>
</feature>
<proteinExistence type="predicted"/>
<keyword evidence="3" id="KW-1185">Reference proteome</keyword>
<protein>
    <recommendedName>
        <fullName evidence="4">Ig-like domain-containing protein</fullName>
    </recommendedName>
</protein>
<evidence type="ECO:0008006" key="4">
    <source>
        <dbReference type="Google" id="ProtNLM"/>
    </source>
</evidence>
<sequence>MARVYVGMRWMWLPGLLALGALGGCGSGVQECTAIGSPPGIGVSGPGASEMVLEWCRDGTCREHAVTRWSADPQHGFADIPELPAEPVRVTLTADGQRLDPVTVVPEPTYPNGEDCPAGGPAASVTVDRHGNVRPG</sequence>
<dbReference type="PROSITE" id="PS51257">
    <property type="entry name" value="PROKAR_LIPOPROTEIN"/>
    <property type="match status" value="1"/>
</dbReference>